<organism evidence="2 3">
    <name type="scientific">Candidatus Eisenbergiella stercorigallinarum</name>
    <dbReference type="NCBI Taxonomy" id="2838557"/>
    <lineage>
        <taxon>Bacteria</taxon>
        <taxon>Bacillati</taxon>
        <taxon>Bacillota</taxon>
        <taxon>Clostridia</taxon>
        <taxon>Lachnospirales</taxon>
        <taxon>Lachnospiraceae</taxon>
        <taxon>Eisenbergiella</taxon>
    </lineage>
</organism>
<dbReference type="InterPro" id="IPR045489">
    <property type="entry name" value="DUF6429"/>
</dbReference>
<evidence type="ECO:0000313" key="2">
    <source>
        <dbReference type="EMBL" id="HJD31198.1"/>
    </source>
</evidence>
<dbReference type="AlphaFoldDB" id="A0A9D2U0G8"/>
<evidence type="ECO:0000259" key="1">
    <source>
        <dbReference type="Pfam" id="PF20008"/>
    </source>
</evidence>
<name>A0A9D2U0G8_9FIRM</name>
<reference evidence="2" key="2">
    <citation type="submission" date="2021-04" db="EMBL/GenBank/DDBJ databases">
        <authorList>
            <person name="Gilroy R."/>
        </authorList>
    </citation>
    <scope>NUCLEOTIDE SEQUENCE</scope>
    <source>
        <strain evidence="2">ChiHjej8B7-25341</strain>
    </source>
</reference>
<reference evidence="2" key="1">
    <citation type="journal article" date="2021" name="PeerJ">
        <title>Extensive microbial diversity within the chicken gut microbiome revealed by metagenomics and culture.</title>
        <authorList>
            <person name="Gilroy R."/>
            <person name="Ravi A."/>
            <person name="Getino M."/>
            <person name="Pursley I."/>
            <person name="Horton D.L."/>
            <person name="Alikhan N.F."/>
            <person name="Baker D."/>
            <person name="Gharbi K."/>
            <person name="Hall N."/>
            <person name="Watson M."/>
            <person name="Adriaenssens E.M."/>
            <person name="Foster-Nyarko E."/>
            <person name="Jarju S."/>
            <person name="Secka A."/>
            <person name="Antonio M."/>
            <person name="Oren A."/>
            <person name="Chaudhuri R.R."/>
            <person name="La Ragione R."/>
            <person name="Hildebrand F."/>
            <person name="Pallen M.J."/>
        </authorList>
    </citation>
    <scope>NUCLEOTIDE SEQUENCE</scope>
    <source>
        <strain evidence="2">ChiHjej8B7-25341</strain>
    </source>
</reference>
<protein>
    <submittedName>
        <fullName evidence="2">Transposase</fullName>
    </submittedName>
</protein>
<dbReference type="Proteomes" id="UP000823851">
    <property type="component" value="Unassembled WGS sequence"/>
</dbReference>
<comment type="caution">
    <text evidence="2">The sequence shown here is derived from an EMBL/GenBank/DDBJ whole genome shotgun (WGS) entry which is preliminary data.</text>
</comment>
<proteinExistence type="predicted"/>
<accession>A0A9D2U0G8</accession>
<gene>
    <name evidence="2" type="ORF">H9912_04560</name>
</gene>
<dbReference type="Pfam" id="PF20008">
    <property type="entry name" value="DUF6429"/>
    <property type="match status" value="1"/>
</dbReference>
<dbReference type="EMBL" id="DWUW01000130">
    <property type="protein sequence ID" value="HJD31198.1"/>
    <property type="molecule type" value="Genomic_DNA"/>
</dbReference>
<sequence>MEHTEAKQAMKELTMALLYLSRFCEREKFAEAEHFYAWKGYDFDVLNELDDEDLIRQGSHRSKSVYLTEAGKEYARSLFEKYGIDDWKGTTA</sequence>
<feature type="domain" description="DUF6429" evidence="1">
    <location>
        <begin position="7"/>
        <end position="83"/>
    </location>
</feature>
<evidence type="ECO:0000313" key="3">
    <source>
        <dbReference type="Proteomes" id="UP000823851"/>
    </source>
</evidence>